<protein>
    <recommendedName>
        <fullName evidence="5">Sperm nuclear basic protein PL-I</fullName>
    </recommendedName>
</protein>
<feature type="compositionally biased region" description="Polar residues" evidence="1">
    <location>
        <begin position="317"/>
        <end position="348"/>
    </location>
</feature>
<evidence type="ECO:0000256" key="1">
    <source>
        <dbReference type="SAM" id="MobiDB-lite"/>
    </source>
</evidence>
<feature type="compositionally biased region" description="Polar residues" evidence="1">
    <location>
        <begin position="230"/>
        <end position="256"/>
    </location>
</feature>
<feature type="signal peptide" evidence="2">
    <location>
        <begin position="1"/>
        <end position="19"/>
    </location>
</feature>
<evidence type="ECO:0000313" key="3">
    <source>
        <dbReference type="EMBL" id="KJJ39227.1"/>
    </source>
</evidence>
<feature type="compositionally biased region" description="Polar residues" evidence="1">
    <location>
        <begin position="395"/>
        <end position="409"/>
    </location>
</feature>
<organism evidence="3 4">
    <name type="scientific">Aequorivita vladivostokensis</name>
    <dbReference type="NCBI Taxonomy" id="171194"/>
    <lineage>
        <taxon>Bacteria</taxon>
        <taxon>Pseudomonadati</taxon>
        <taxon>Bacteroidota</taxon>
        <taxon>Flavobacteriia</taxon>
        <taxon>Flavobacteriales</taxon>
        <taxon>Flavobacteriaceae</taxon>
        <taxon>Aequorivita</taxon>
    </lineage>
</organism>
<gene>
    <name evidence="3" type="ORF">MB09_02960</name>
</gene>
<sequence>MKNIAFIFSILLMGFSANATTHESEDQYRRGYDGSAYIFVEGDVEFSVFPDGQFDFVYVGPQKGSSVTINTPNVNISFNSGYDYDAYVQYDDYGAVIQVESVPIYYDYYGRIIQAGNVDIQYNDRRVVRVGGLHVIYNNRGHFSHATGIINVYNPYYVYRPWHVYYAPPIFTHCVVYDLPYRRYYSPVRYSYHDHVVYYKKRHHVAYHNGRRDFYRPGSRVYDKKGRASVNKNFDPNRKNTMVATSNPRSNSSIRTNSSVRNNNARGSNNVRSNNSRVTSEGRSNNTRRETVSRNRSTNSKGAAAIDRSKRNDRNYSSKSTRNTVHTRNSDNAKVSSNRNNVKNTRSENVVRSSNKRSVSNNKTVQRQTRTTPNNRSTSISRNKAQAPKRETASRSRNTVNKSSAPSRNSSKAKTSRGSSSREASSRGGRG</sequence>
<feature type="compositionally biased region" description="Basic and acidic residues" evidence="1">
    <location>
        <begin position="307"/>
        <end position="316"/>
    </location>
</feature>
<dbReference type="RefSeq" id="WP_045079401.1">
    <property type="nucleotide sequence ID" value="NZ_JSVU01000002.1"/>
</dbReference>
<feature type="compositionally biased region" description="Low complexity" evidence="1">
    <location>
        <begin position="257"/>
        <end position="278"/>
    </location>
</feature>
<feature type="compositionally biased region" description="Polar residues" evidence="1">
    <location>
        <begin position="366"/>
        <end position="384"/>
    </location>
</feature>
<feature type="compositionally biased region" description="Low complexity" evidence="1">
    <location>
        <begin position="410"/>
        <end position="431"/>
    </location>
</feature>
<evidence type="ECO:0000313" key="4">
    <source>
        <dbReference type="Proteomes" id="UP000033497"/>
    </source>
</evidence>
<keyword evidence="4" id="KW-1185">Reference proteome</keyword>
<reference evidence="3 4" key="1">
    <citation type="submission" date="2014-10" db="EMBL/GenBank/DDBJ databases">
        <title>Genome sequencing of Vitellibacter vladivostokensis KMM 3516.</title>
        <authorList>
            <person name="Thevarajoo S."/>
            <person name="Selvaratnam C."/>
            <person name="Goh K.M."/>
            <person name="Chong C.S."/>
        </authorList>
    </citation>
    <scope>NUCLEOTIDE SEQUENCE [LARGE SCALE GENOMIC DNA]</scope>
    <source>
        <strain evidence="3 4">KMM 3516</strain>
    </source>
</reference>
<evidence type="ECO:0008006" key="5">
    <source>
        <dbReference type="Google" id="ProtNLM"/>
    </source>
</evidence>
<evidence type="ECO:0000256" key="2">
    <source>
        <dbReference type="SAM" id="SignalP"/>
    </source>
</evidence>
<dbReference type="EMBL" id="JSVU01000002">
    <property type="protein sequence ID" value="KJJ39227.1"/>
    <property type="molecule type" value="Genomic_DNA"/>
</dbReference>
<feature type="chain" id="PRO_5046146327" description="Sperm nuclear basic protein PL-I" evidence="2">
    <location>
        <begin position="20"/>
        <end position="431"/>
    </location>
</feature>
<feature type="compositionally biased region" description="Low complexity" evidence="1">
    <location>
        <begin position="350"/>
        <end position="365"/>
    </location>
</feature>
<name>A0ABR5DKC4_9FLAO</name>
<dbReference type="Proteomes" id="UP000033497">
    <property type="component" value="Unassembled WGS sequence"/>
</dbReference>
<keyword evidence="2" id="KW-0732">Signal</keyword>
<feature type="region of interest" description="Disordered" evidence="1">
    <location>
        <begin position="225"/>
        <end position="431"/>
    </location>
</feature>
<proteinExistence type="predicted"/>
<comment type="caution">
    <text evidence="3">The sequence shown here is derived from an EMBL/GenBank/DDBJ whole genome shotgun (WGS) entry which is preliminary data.</text>
</comment>
<accession>A0ABR5DKC4</accession>